<gene>
    <name evidence="2" type="ORF">TGEB3V08_LOCUS5607</name>
</gene>
<feature type="region of interest" description="Disordered" evidence="1">
    <location>
        <begin position="168"/>
        <end position="279"/>
    </location>
</feature>
<feature type="compositionally biased region" description="Low complexity" evidence="1">
    <location>
        <begin position="260"/>
        <end position="278"/>
    </location>
</feature>
<evidence type="ECO:0000313" key="2">
    <source>
        <dbReference type="EMBL" id="CAD7594277.1"/>
    </source>
</evidence>
<protein>
    <submittedName>
        <fullName evidence="2">Uncharacterized protein</fullName>
    </submittedName>
</protein>
<feature type="compositionally biased region" description="Low complexity" evidence="1">
    <location>
        <begin position="222"/>
        <end position="238"/>
    </location>
</feature>
<dbReference type="AlphaFoldDB" id="A0A7R9PLQ6"/>
<feature type="region of interest" description="Disordered" evidence="1">
    <location>
        <begin position="1"/>
        <end position="25"/>
    </location>
</feature>
<organism evidence="2">
    <name type="scientific">Timema genevievae</name>
    <name type="common">Walking stick</name>
    <dbReference type="NCBI Taxonomy" id="629358"/>
    <lineage>
        <taxon>Eukaryota</taxon>
        <taxon>Metazoa</taxon>
        <taxon>Ecdysozoa</taxon>
        <taxon>Arthropoda</taxon>
        <taxon>Hexapoda</taxon>
        <taxon>Insecta</taxon>
        <taxon>Pterygota</taxon>
        <taxon>Neoptera</taxon>
        <taxon>Polyneoptera</taxon>
        <taxon>Phasmatodea</taxon>
        <taxon>Timematodea</taxon>
        <taxon>Timematoidea</taxon>
        <taxon>Timematidae</taxon>
        <taxon>Timema</taxon>
    </lineage>
</organism>
<sequence>MRKSEKDNVIRTAHRDSSPSPYSSSAPLTATLCRAPILPSLYSSSALLTATLRRALIPLTPAPHRSPRLFAEPLFPLPLTPAPHRSPRLLAELIFPLLPTPASHAHHDYLPSPYSPSPLIQFCTTHHDSTPSPLFHLPPTPASHLSLRFFNKFLPFTLTSFPASRSFTQPHPLSQHPMVYTQRSGQKKCHSSAPPQPETATNQNPGFFTTNFVGPSRTTERPTPATSLTSPTLRNPTPLSLPPGSPLSFTPPRQHGPHNSHLSTSLPPPDSTSTPSITQVACTPSLLFEA</sequence>
<evidence type="ECO:0000256" key="1">
    <source>
        <dbReference type="SAM" id="MobiDB-lite"/>
    </source>
</evidence>
<feature type="compositionally biased region" description="Polar residues" evidence="1">
    <location>
        <begin position="198"/>
        <end position="217"/>
    </location>
</feature>
<name>A0A7R9PLQ6_TIMGE</name>
<reference evidence="2" key="1">
    <citation type="submission" date="2020-11" db="EMBL/GenBank/DDBJ databases">
        <authorList>
            <person name="Tran Van P."/>
        </authorList>
    </citation>
    <scope>NUCLEOTIDE SEQUENCE</scope>
</reference>
<feature type="compositionally biased region" description="Basic and acidic residues" evidence="1">
    <location>
        <begin position="1"/>
        <end position="17"/>
    </location>
</feature>
<accession>A0A7R9PLQ6</accession>
<proteinExistence type="predicted"/>
<dbReference type="EMBL" id="OE841125">
    <property type="protein sequence ID" value="CAD7594277.1"/>
    <property type="molecule type" value="Genomic_DNA"/>
</dbReference>